<dbReference type="EMBL" id="JASCZI010121602">
    <property type="protein sequence ID" value="MED6162365.1"/>
    <property type="molecule type" value="Genomic_DNA"/>
</dbReference>
<sequence>LAPGRVRGTERYEEKRELAVETLILSYYRRSRRPRLHLCRRRQCISRSGSNAQASEIDGKHLLQTTFSLRLLQTTLSLRLVVDLSPSGLRTSTTCTAASLARAHTRSLIVHIFCFSLAIRLVRCSACSLSPPLKPQWMMYVQVMHVTKIWLSGWCTWILNGAKKIACEY</sequence>
<reference evidence="1 2" key="1">
    <citation type="journal article" date="2023" name="Plants (Basel)">
        <title>Bridging the Gap: Combining Genomics and Transcriptomics Approaches to Understand Stylosanthes scabra, an Orphan Legume from the Brazilian Caatinga.</title>
        <authorList>
            <person name="Ferreira-Neto J.R.C."/>
            <person name="da Silva M.D."/>
            <person name="Binneck E."/>
            <person name="de Melo N.F."/>
            <person name="da Silva R.H."/>
            <person name="de Melo A.L.T.M."/>
            <person name="Pandolfi V."/>
            <person name="Bustamante F.O."/>
            <person name="Brasileiro-Vidal A.C."/>
            <person name="Benko-Iseppon A.M."/>
        </authorList>
    </citation>
    <scope>NUCLEOTIDE SEQUENCE [LARGE SCALE GENOMIC DNA]</scope>
    <source>
        <tissue evidence="1">Leaves</tissue>
    </source>
</reference>
<proteinExistence type="predicted"/>
<keyword evidence="2" id="KW-1185">Reference proteome</keyword>
<organism evidence="1 2">
    <name type="scientific">Stylosanthes scabra</name>
    <dbReference type="NCBI Taxonomy" id="79078"/>
    <lineage>
        <taxon>Eukaryota</taxon>
        <taxon>Viridiplantae</taxon>
        <taxon>Streptophyta</taxon>
        <taxon>Embryophyta</taxon>
        <taxon>Tracheophyta</taxon>
        <taxon>Spermatophyta</taxon>
        <taxon>Magnoliopsida</taxon>
        <taxon>eudicotyledons</taxon>
        <taxon>Gunneridae</taxon>
        <taxon>Pentapetalae</taxon>
        <taxon>rosids</taxon>
        <taxon>fabids</taxon>
        <taxon>Fabales</taxon>
        <taxon>Fabaceae</taxon>
        <taxon>Papilionoideae</taxon>
        <taxon>50 kb inversion clade</taxon>
        <taxon>dalbergioids sensu lato</taxon>
        <taxon>Dalbergieae</taxon>
        <taxon>Pterocarpus clade</taxon>
        <taxon>Stylosanthes</taxon>
    </lineage>
</organism>
<feature type="non-terminal residue" evidence="1">
    <location>
        <position position="1"/>
    </location>
</feature>
<name>A0ABU6UPY6_9FABA</name>
<comment type="caution">
    <text evidence="1">The sequence shown here is derived from an EMBL/GenBank/DDBJ whole genome shotgun (WGS) entry which is preliminary data.</text>
</comment>
<dbReference type="Proteomes" id="UP001341840">
    <property type="component" value="Unassembled WGS sequence"/>
</dbReference>
<evidence type="ECO:0000313" key="1">
    <source>
        <dbReference type="EMBL" id="MED6162365.1"/>
    </source>
</evidence>
<gene>
    <name evidence="1" type="ORF">PIB30_069791</name>
</gene>
<protein>
    <submittedName>
        <fullName evidence="1">Uncharacterized protein</fullName>
    </submittedName>
</protein>
<accession>A0ABU6UPY6</accession>
<evidence type="ECO:0000313" key="2">
    <source>
        <dbReference type="Proteomes" id="UP001341840"/>
    </source>
</evidence>